<keyword evidence="3" id="KW-1185">Reference proteome</keyword>
<dbReference type="RefSeq" id="WP_386102153.1">
    <property type="nucleotide sequence ID" value="NZ_JBHUOZ010000003.1"/>
</dbReference>
<sequence>MKLFITIGILLLSLQGMAQQDSTAVADSTEPVRSTFTIGATYVNNADYYGQKSVEKMPYVAAAAVFHHKSGLYATGMAYRLLNDSQRVVSASALGLGFTKDIGKRFNLDLSYSHTFYPALSPFLQAANANNANLGITYTNWLAVSAEVDYAFGKTNDVFVTAGLTKLISLGSITARDLITLQPSAKVTAGTQRFYETYVTEKNIRDSILGIPIPPIFGQPGTEPTTTTKVSSSFDLLSYNFKLPLAYNRAHYMVELAYQLSLLSEQAQTGAGKLNSFVSASFYYQF</sequence>
<accession>A0ABW6ABZ7</accession>
<dbReference type="EMBL" id="JBHUOZ010000003">
    <property type="protein sequence ID" value="MFD2921576.1"/>
    <property type="molecule type" value="Genomic_DNA"/>
</dbReference>
<proteinExistence type="predicted"/>
<evidence type="ECO:0000313" key="2">
    <source>
        <dbReference type="EMBL" id="MFD2921576.1"/>
    </source>
</evidence>
<evidence type="ECO:0000256" key="1">
    <source>
        <dbReference type="SAM" id="SignalP"/>
    </source>
</evidence>
<feature type="signal peptide" evidence="1">
    <location>
        <begin position="1"/>
        <end position="18"/>
    </location>
</feature>
<comment type="caution">
    <text evidence="2">The sequence shown here is derived from an EMBL/GenBank/DDBJ whole genome shotgun (WGS) entry which is preliminary data.</text>
</comment>
<dbReference type="Proteomes" id="UP001597511">
    <property type="component" value="Unassembled WGS sequence"/>
</dbReference>
<feature type="chain" id="PRO_5046716026" description="Outer membrane protein" evidence="1">
    <location>
        <begin position="19"/>
        <end position="286"/>
    </location>
</feature>
<organism evidence="2 3">
    <name type="scientific">Terrimonas rubra</name>
    <dbReference type="NCBI Taxonomy" id="1035890"/>
    <lineage>
        <taxon>Bacteria</taxon>
        <taxon>Pseudomonadati</taxon>
        <taxon>Bacteroidota</taxon>
        <taxon>Chitinophagia</taxon>
        <taxon>Chitinophagales</taxon>
        <taxon>Chitinophagaceae</taxon>
        <taxon>Terrimonas</taxon>
    </lineage>
</organism>
<keyword evidence="1" id="KW-0732">Signal</keyword>
<gene>
    <name evidence="2" type="ORF">ACFS6H_17780</name>
</gene>
<name>A0ABW6ABZ7_9BACT</name>
<protein>
    <recommendedName>
        <fullName evidence="4">Outer membrane protein</fullName>
    </recommendedName>
</protein>
<reference evidence="3" key="1">
    <citation type="journal article" date="2019" name="Int. J. Syst. Evol. Microbiol.">
        <title>The Global Catalogue of Microorganisms (GCM) 10K type strain sequencing project: providing services to taxonomists for standard genome sequencing and annotation.</title>
        <authorList>
            <consortium name="The Broad Institute Genomics Platform"/>
            <consortium name="The Broad Institute Genome Sequencing Center for Infectious Disease"/>
            <person name="Wu L."/>
            <person name="Ma J."/>
        </authorList>
    </citation>
    <scope>NUCLEOTIDE SEQUENCE [LARGE SCALE GENOMIC DNA]</scope>
    <source>
        <strain evidence="3">KCTC 23299</strain>
    </source>
</reference>
<evidence type="ECO:0008006" key="4">
    <source>
        <dbReference type="Google" id="ProtNLM"/>
    </source>
</evidence>
<evidence type="ECO:0000313" key="3">
    <source>
        <dbReference type="Proteomes" id="UP001597511"/>
    </source>
</evidence>